<evidence type="ECO:0000256" key="1">
    <source>
        <dbReference type="ARBA" id="ARBA00006611"/>
    </source>
</evidence>
<protein>
    <submittedName>
        <fullName evidence="4">Type II secretion system protein</fullName>
    </submittedName>
</protein>
<dbReference type="Proteomes" id="UP000824969">
    <property type="component" value="Chromosome"/>
</dbReference>
<feature type="region of interest" description="Disordered" evidence="2">
    <location>
        <begin position="37"/>
        <end position="56"/>
    </location>
</feature>
<evidence type="ECO:0000313" key="5">
    <source>
        <dbReference type="Proteomes" id="UP000824969"/>
    </source>
</evidence>
<organism evidence="4 5">
    <name type="scientific">Methanoculleus chikugoensis</name>
    <dbReference type="NCBI Taxonomy" id="118126"/>
    <lineage>
        <taxon>Archaea</taxon>
        <taxon>Methanobacteriati</taxon>
        <taxon>Methanobacteriota</taxon>
        <taxon>Stenosarchaea group</taxon>
        <taxon>Methanomicrobia</taxon>
        <taxon>Methanomicrobiales</taxon>
        <taxon>Methanomicrobiaceae</taxon>
        <taxon>Methanoculleus</taxon>
    </lineage>
</organism>
<dbReference type="InterPro" id="IPR001482">
    <property type="entry name" value="T2SS/T4SS_dom"/>
</dbReference>
<feature type="domain" description="Bacterial type II secretion system protein E" evidence="3">
    <location>
        <begin position="240"/>
        <end position="440"/>
    </location>
</feature>
<accession>A0ABM7H8C4</accession>
<keyword evidence="5" id="KW-1185">Reference proteome</keyword>
<name>A0ABM7H8C4_9EURY</name>
<comment type="similarity">
    <text evidence="1">Belongs to the GSP E family.</text>
</comment>
<dbReference type="PANTHER" id="PTHR30486">
    <property type="entry name" value="TWITCHING MOTILITY PROTEIN PILT"/>
    <property type="match status" value="1"/>
</dbReference>
<dbReference type="PANTHER" id="PTHR30486:SF6">
    <property type="entry name" value="TYPE IV PILUS RETRACTATION ATPASE PILT"/>
    <property type="match status" value="1"/>
</dbReference>
<evidence type="ECO:0000313" key="4">
    <source>
        <dbReference type="EMBL" id="BBL68923.1"/>
    </source>
</evidence>
<reference evidence="4 5" key="1">
    <citation type="submission" date="2019-06" db="EMBL/GenBank/DDBJ databases">
        <title>Complete genome sequence of Methanoculleus chikugoensis strain MG62.</title>
        <authorList>
            <person name="Asakawa S."/>
            <person name="Dianou D."/>
        </authorList>
    </citation>
    <scope>NUCLEOTIDE SEQUENCE [LARGE SCALE GENOMIC DNA]</scope>
    <source>
        <strain evidence="4 5">MG62</strain>
    </source>
</reference>
<evidence type="ECO:0000256" key="2">
    <source>
        <dbReference type="SAM" id="MobiDB-lite"/>
    </source>
</evidence>
<gene>
    <name evidence="4" type="ORF">MchiMG62_21040</name>
</gene>
<proteinExistence type="inferred from homology"/>
<dbReference type="EMBL" id="AP019781">
    <property type="protein sequence ID" value="BBL68923.1"/>
    <property type="molecule type" value="Genomic_DNA"/>
</dbReference>
<dbReference type="CDD" id="cd01130">
    <property type="entry name" value="VirB11-like_ATPase"/>
    <property type="match status" value="1"/>
</dbReference>
<dbReference type="Pfam" id="PF00437">
    <property type="entry name" value="T2SSE"/>
    <property type="match status" value="1"/>
</dbReference>
<dbReference type="InterPro" id="IPR050921">
    <property type="entry name" value="T4SS_GSP_E_ATPase"/>
</dbReference>
<sequence>MQRREQGSTEETYGATPTAGLRIPGSIRALMERFRHREQGSTEEDESTPNGGVPSRILGGVKTLAARFRARDAPGVDIASGSPALPSAGNGTVNTYWLNPGFSYAVITRDKNSSLKYEVFEPELEPSEYILLNEAHDYIRDVFLFDSPREKNEISLTYDDMVPILRRFAPKLAKDRIGVLYYYLKRNFQGFARIDPLMHDDYLEDISCNGVGVPVYVYHRLYESMPTNITFKGDELNRFVLKIAQKADRQISLTTPLVDAALPDGSRIQLTFSDIVSTRGSSFTVRKFRKDPMTPVSLIEYGTYSPEVLACIWLAVENRKSMIVVGGTASGKTSTMNAISFFIPHHAKIVSIEDTREIQLPHENWLPTQTREINVRGSKGDVDMFALLKAALRQRPEFIIVGEVRGREAQTLFQAMNTGHTTFSTLHAGSIDEAINRLVSDPINVPTAMLGALDLMVIQSLHYLNDGTARRCDSLHEIRVERGREIVHDCLYRWDPLTDRFCREGCGSRVLDDIARRRGWSADELERELARRAEFLARIHADGGIGVDDLIRRIAAFGGGADVGPK</sequence>
<feature type="region of interest" description="Disordered" evidence="2">
    <location>
        <begin position="1"/>
        <end position="23"/>
    </location>
</feature>
<evidence type="ECO:0000259" key="3">
    <source>
        <dbReference type="Pfam" id="PF00437"/>
    </source>
</evidence>